<sequence length="128" mass="14054">MTKNCVKSMKLENGLTLILDDASRRISEDAFVVTALFSIEFEVTETEAAAVGLSLAELTKALGGTTARYEKRLERNFIAASDKERIFEEVTGSFLKTGLAYLSHPSFTGGVVRKILVEKRGRYNSIGS</sequence>
<reference evidence="1 2" key="1">
    <citation type="submission" date="2019-03" db="EMBL/GenBank/DDBJ databases">
        <authorList>
            <person name="Nijsse B."/>
        </authorList>
    </citation>
    <scope>NUCLEOTIDE SEQUENCE [LARGE SCALE GENOMIC DNA]</scope>
    <source>
        <strain evidence="1">Desulfoluna butyratoxydans MSL71</strain>
    </source>
</reference>
<evidence type="ECO:0000313" key="1">
    <source>
        <dbReference type="EMBL" id="VFQ43782.1"/>
    </source>
</evidence>
<keyword evidence="2" id="KW-1185">Reference proteome</keyword>
<evidence type="ECO:0000313" key="2">
    <source>
        <dbReference type="Proteomes" id="UP000507962"/>
    </source>
</evidence>
<gene>
    <name evidence="1" type="ORF">MSL71_14230</name>
</gene>
<name>A0A4U8YPZ6_9BACT</name>
<accession>A0A4U8YPZ6</accession>
<organism evidence="1 2">
    <name type="scientific">Desulfoluna butyratoxydans</name>
    <dbReference type="NCBI Taxonomy" id="231438"/>
    <lineage>
        <taxon>Bacteria</taxon>
        <taxon>Pseudomonadati</taxon>
        <taxon>Thermodesulfobacteriota</taxon>
        <taxon>Desulfobacteria</taxon>
        <taxon>Desulfobacterales</taxon>
        <taxon>Desulfolunaceae</taxon>
        <taxon>Desulfoluna</taxon>
    </lineage>
</organism>
<proteinExistence type="predicted"/>
<dbReference type="EMBL" id="CAADHO010000002">
    <property type="protein sequence ID" value="VFQ43782.1"/>
    <property type="molecule type" value="Genomic_DNA"/>
</dbReference>
<dbReference type="Proteomes" id="UP000507962">
    <property type="component" value="Unassembled WGS sequence"/>
</dbReference>
<protein>
    <submittedName>
        <fullName evidence="1">Uncharacterized protein</fullName>
    </submittedName>
</protein>
<dbReference type="AlphaFoldDB" id="A0A4U8YPZ6"/>